<dbReference type="InParanoid" id="B0D990"/>
<name>B0D990_LACBS</name>
<dbReference type="Proteomes" id="UP000001194">
    <property type="component" value="Unassembled WGS sequence"/>
</dbReference>
<evidence type="ECO:0000313" key="3">
    <source>
        <dbReference type="Proteomes" id="UP000001194"/>
    </source>
</evidence>
<feature type="domain" description="DUF6697" evidence="1">
    <location>
        <begin position="15"/>
        <end position="87"/>
    </location>
</feature>
<proteinExistence type="predicted"/>
<evidence type="ECO:0000259" key="1">
    <source>
        <dbReference type="Pfam" id="PF20411"/>
    </source>
</evidence>
<reference evidence="2 3" key="1">
    <citation type="journal article" date="2008" name="Nature">
        <title>The genome of Laccaria bicolor provides insights into mycorrhizal symbiosis.</title>
        <authorList>
            <person name="Martin F."/>
            <person name="Aerts A."/>
            <person name="Ahren D."/>
            <person name="Brun A."/>
            <person name="Danchin E.G.J."/>
            <person name="Duchaussoy F."/>
            <person name="Gibon J."/>
            <person name="Kohler A."/>
            <person name="Lindquist E."/>
            <person name="Pereda V."/>
            <person name="Salamov A."/>
            <person name="Shapiro H.J."/>
            <person name="Wuyts J."/>
            <person name="Blaudez D."/>
            <person name="Buee M."/>
            <person name="Brokstein P."/>
            <person name="Canbaeck B."/>
            <person name="Cohen D."/>
            <person name="Courty P.E."/>
            <person name="Coutinho P.M."/>
            <person name="Delaruelle C."/>
            <person name="Detter J.C."/>
            <person name="Deveau A."/>
            <person name="DiFazio S."/>
            <person name="Duplessis S."/>
            <person name="Fraissinet-Tachet L."/>
            <person name="Lucic E."/>
            <person name="Frey-Klett P."/>
            <person name="Fourrey C."/>
            <person name="Feussner I."/>
            <person name="Gay G."/>
            <person name="Grimwood J."/>
            <person name="Hoegger P.J."/>
            <person name="Jain P."/>
            <person name="Kilaru S."/>
            <person name="Labbe J."/>
            <person name="Lin Y.C."/>
            <person name="Legue V."/>
            <person name="Le Tacon F."/>
            <person name="Marmeisse R."/>
            <person name="Melayah D."/>
            <person name="Montanini B."/>
            <person name="Muratet M."/>
            <person name="Nehls U."/>
            <person name="Niculita-Hirzel H."/>
            <person name="Oudot-Le Secq M.P."/>
            <person name="Peter M."/>
            <person name="Quesneville H."/>
            <person name="Rajashekar B."/>
            <person name="Reich M."/>
            <person name="Rouhier N."/>
            <person name="Schmutz J."/>
            <person name="Yin T."/>
            <person name="Chalot M."/>
            <person name="Henrissat B."/>
            <person name="Kuees U."/>
            <person name="Lucas S."/>
            <person name="Van de Peer Y."/>
            <person name="Podila G.K."/>
            <person name="Polle A."/>
            <person name="Pukkila P.J."/>
            <person name="Richardson P.M."/>
            <person name="Rouze P."/>
            <person name="Sanders I.R."/>
            <person name="Stajich J.E."/>
            <person name="Tunlid A."/>
            <person name="Tuskan G."/>
            <person name="Grigoriev I.V."/>
        </authorList>
    </citation>
    <scope>NUCLEOTIDE SEQUENCE [LARGE SCALE GENOMIC DNA]</scope>
    <source>
        <strain evidence="3">S238N-H82 / ATCC MYA-4686</strain>
    </source>
</reference>
<evidence type="ECO:0000313" key="2">
    <source>
        <dbReference type="EMBL" id="EDR08972.1"/>
    </source>
</evidence>
<dbReference type="Pfam" id="PF20411">
    <property type="entry name" value="DUF6697"/>
    <property type="match status" value="1"/>
</dbReference>
<dbReference type="HOGENOM" id="CLU_2483738_0_0_1"/>
<dbReference type="OrthoDB" id="3176940at2759"/>
<dbReference type="KEGG" id="lbc:LACBIDRAFT_296612"/>
<dbReference type="InterPro" id="IPR046520">
    <property type="entry name" value="DUF6697"/>
</dbReference>
<protein>
    <submittedName>
        <fullName evidence="2">Predicted protein</fullName>
    </submittedName>
</protein>
<organism evidence="3">
    <name type="scientific">Laccaria bicolor (strain S238N-H82 / ATCC MYA-4686)</name>
    <name type="common">Bicoloured deceiver</name>
    <name type="synonym">Laccaria laccata var. bicolor</name>
    <dbReference type="NCBI Taxonomy" id="486041"/>
    <lineage>
        <taxon>Eukaryota</taxon>
        <taxon>Fungi</taxon>
        <taxon>Dikarya</taxon>
        <taxon>Basidiomycota</taxon>
        <taxon>Agaricomycotina</taxon>
        <taxon>Agaricomycetes</taxon>
        <taxon>Agaricomycetidae</taxon>
        <taxon>Agaricales</taxon>
        <taxon>Agaricineae</taxon>
        <taxon>Hydnangiaceae</taxon>
        <taxon>Laccaria</taxon>
    </lineage>
</organism>
<dbReference type="RefSeq" id="XP_001880285.1">
    <property type="nucleotide sequence ID" value="XM_001880250.1"/>
</dbReference>
<gene>
    <name evidence="2" type="ORF">LACBIDRAFT_296612</name>
</gene>
<dbReference type="EMBL" id="DS547100">
    <property type="protein sequence ID" value="EDR08972.1"/>
    <property type="molecule type" value="Genomic_DNA"/>
</dbReference>
<dbReference type="AlphaFoldDB" id="B0D990"/>
<dbReference type="GeneID" id="6076175"/>
<keyword evidence="3" id="KW-1185">Reference proteome</keyword>
<accession>B0D990</accession>
<sequence>MNRFGQIYLGSHDLQEGWGSSVGLCIFTQKKHNIHTPTEEQLEEVWDSGEYKGKVTAGDIQAAFDCGEEVLHLWKMKCVEFDKSLQR</sequence>